<dbReference type="SUPFAM" id="SSF53901">
    <property type="entry name" value="Thiolase-like"/>
    <property type="match status" value="1"/>
</dbReference>
<comment type="caution">
    <text evidence="4">The sequence shown here is derived from an EMBL/GenBank/DDBJ whole genome shotgun (WGS) entry which is preliminary data.</text>
</comment>
<evidence type="ECO:0000313" key="4">
    <source>
        <dbReference type="EMBL" id="MFC3997677.1"/>
    </source>
</evidence>
<dbReference type="RefSeq" id="WP_378534811.1">
    <property type="nucleotide sequence ID" value="NZ_JBHSBH010000010.1"/>
</dbReference>
<accession>A0ABV8FRR6</accession>
<name>A0ABV8FRR6_9ACTN</name>
<dbReference type="CDD" id="cd00827">
    <property type="entry name" value="init_cond_enzymes"/>
    <property type="match status" value="1"/>
</dbReference>
<evidence type="ECO:0000259" key="3">
    <source>
        <dbReference type="Pfam" id="PF08541"/>
    </source>
</evidence>
<dbReference type="Gene3D" id="3.40.47.10">
    <property type="match status" value="2"/>
</dbReference>
<dbReference type="PANTHER" id="PTHR34069:SF2">
    <property type="entry name" value="BETA-KETOACYL-[ACYL-CARRIER-PROTEIN] SYNTHASE III"/>
    <property type="match status" value="1"/>
</dbReference>
<organism evidence="4 5">
    <name type="scientific">Nocardiopsis sediminis</name>
    <dbReference type="NCBI Taxonomy" id="1778267"/>
    <lineage>
        <taxon>Bacteria</taxon>
        <taxon>Bacillati</taxon>
        <taxon>Actinomycetota</taxon>
        <taxon>Actinomycetes</taxon>
        <taxon>Streptosporangiales</taxon>
        <taxon>Nocardiopsidaceae</taxon>
        <taxon>Nocardiopsis</taxon>
    </lineage>
</organism>
<evidence type="ECO:0000256" key="2">
    <source>
        <dbReference type="ARBA" id="ARBA00023315"/>
    </source>
</evidence>
<feature type="domain" description="Beta-ketoacyl-[acyl-carrier-protein] synthase III C-terminal" evidence="3">
    <location>
        <begin position="244"/>
        <end position="334"/>
    </location>
</feature>
<evidence type="ECO:0000313" key="5">
    <source>
        <dbReference type="Proteomes" id="UP001595847"/>
    </source>
</evidence>
<keyword evidence="5" id="KW-1185">Reference proteome</keyword>
<dbReference type="InterPro" id="IPR013747">
    <property type="entry name" value="ACP_syn_III_C"/>
</dbReference>
<dbReference type="InterPro" id="IPR016039">
    <property type="entry name" value="Thiolase-like"/>
</dbReference>
<protein>
    <submittedName>
        <fullName evidence="4">Ketoacyl-ACP synthase III family protein</fullName>
    </submittedName>
</protein>
<sequence length="356" mass="37533">MRFGNLYIAGTGRHLPPPQAVADAVRAGLCERRAVWRTGIESVCVSAGESGPEMAVHAARRALRQSGGDPAGVALLLHAGTYFQGHDMWAPASYVQRAALGNDCPAIEVRQMSNGGLAALELAAAYTLADPARERALITTGDRFARPGFDRWASDPGTVYADGGTALVLSSRSGFARLRSLVTVSDPALEAMQRGTDPFSCAPLTARTPIDVEVQRRAYVAQAGLDTVLDRIDAGQAEALKRALDDAGADLGDIDRFVLPNLGRARMTAHFYGKFDIDPDRTTWDWGRRIGHLGAGDQIAGLGHLADSGHLLPGHLCLLAGVGAGFTWSVAVVEMLSPPPPPTAAGPTLRERTGAA</sequence>
<dbReference type="PANTHER" id="PTHR34069">
    <property type="entry name" value="3-OXOACYL-[ACYL-CARRIER-PROTEIN] SYNTHASE 3"/>
    <property type="match status" value="1"/>
</dbReference>
<keyword evidence="2" id="KW-0012">Acyltransferase</keyword>
<reference evidence="5" key="1">
    <citation type="journal article" date="2019" name="Int. J. Syst. Evol. Microbiol.">
        <title>The Global Catalogue of Microorganisms (GCM) 10K type strain sequencing project: providing services to taxonomists for standard genome sequencing and annotation.</title>
        <authorList>
            <consortium name="The Broad Institute Genomics Platform"/>
            <consortium name="The Broad Institute Genome Sequencing Center for Infectious Disease"/>
            <person name="Wu L."/>
            <person name="Ma J."/>
        </authorList>
    </citation>
    <scope>NUCLEOTIDE SEQUENCE [LARGE SCALE GENOMIC DNA]</scope>
    <source>
        <strain evidence="5">TBRC 1826</strain>
    </source>
</reference>
<proteinExistence type="predicted"/>
<gene>
    <name evidence="4" type="ORF">ACFOVU_17215</name>
</gene>
<dbReference type="Proteomes" id="UP001595847">
    <property type="component" value="Unassembled WGS sequence"/>
</dbReference>
<dbReference type="Pfam" id="PF08541">
    <property type="entry name" value="ACP_syn_III_C"/>
    <property type="match status" value="1"/>
</dbReference>
<dbReference type="EMBL" id="JBHSBH010000010">
    <property type="protein sequence ID" value="MFC3997677.1"/>
    <property type="molecule type" value="Genomic_DNA"/>
</dbReference>
<keyword evidence="1" id="KW-0808">Transferase</keyword>
<evidence type="ECO:0000256" key="1">
    <source>
        <dbReference type="ARBA" id="ARBA00022679"/>
    </source>
</evidence>